<organism evidence="2 3">
    <name type="scientific">Rhodospirillum centenum (strain ATCC 51521 / SW)</name>
    <dbReference type="NCBI Taxonomy" id="414684"/>
    <lineage>
        <taxon>Bacteria</taxon>
        <taxon>Pseudomonadati</taxon>
        <taxon>Pseudomonadota</taxon>
        <taxon>Alphaproteobacteria</taxon>
        <taxon>Rhodospirillales</taxon>
        <taxon>Rhodospirillaceae</taxon>
        <taxon>Rhodospirillum</taxon>
    </lineage>
</organism>
<dbReference type="Gene3D" id="3.30.2020.40">
    <property type="entry name" value="Uncharacterised protein PF10387, DUF2442"/>
    <property type="match status" value="1"/>
</dbReference>
<dbReference type="EMBL" id="CP000613">
    <property type="protein sequence ID" value="ACJ00950.1"/>
    <property type="molecule type" value="Genomic_DNA"/>
</dbReference>
<feature type="region of interest" description="Disordered" evidence="1">
    <location>
        <begin position="111"/>
        <end position="141"/>
    </location>
</feature>
<dbReference type="STRING" id="414684.RC1_3600"/>
<feature type="compositionally biased region" description="Low complexity" evidence="1">
    <location>
        <begin position="115"/>
        <end position="125"/>
    </location>
</feature>
<dbReference type="Proteomes" id="UP000001591">
    <property type="component" value="Chromosome"/>
</dbReference>
<dbReference type="AlphaFoldDB" id="B6IXC6"/>
<evidence type="ECO:0000313" key="2">
    <source>
        <dbReference type="EMBL" id="ACJ00950.1"/>
    </source>
</evidence>
<sequence length="141" mass="14311">MDIDGPITGQDVERAITAGETRRSSSAWAEDAAVDAAGGRLLLTLSSGAVLGIPLAAIDAFRDVPPADLAGLELGTGGMALYLDSRDIQLDVLALVRPFIPVPLAAAVTASRGGQATTAAKQQAARLNGAKGGRPRKAARP</sequence>
<name>B6IXC6_RHOCS</name>
<gene>
    <name evidence="2" type="ordered locus">RC1_3600</name>
</gene>
<dbReference type="InterPro" id="IPR018841">
    <property type="entry name" value="DUF2442"/>
</dbReference>
<keyword evidence="3" id="KW-1185">Reference proteome</keyword>
<proteinExistence type="predicted"/>
<dbReference type="eggNOG" id="ENOG5033GCI">
    <property type="taxonomic scope" value="Bacteria"/>
</dbReference>
<dbReference type="RefSeq" id="WP_012568726.1">
    <property type="nucleotide sequence ID" value="NC_011420.2"/>
</dbReference>
<dbReference type="Pfam" id="PF10387">
    <property type="entry name" value="DUF2442"/>
    <property type="match status" value="1"/>
</dbReference>
<evidence type="ECO:0000313" key="3">
    <source>
        <dbReference type="Proteomes" id="UP000001591"/>
    </source>
</evidence>
<dbReference type="KEGG" id="rce:RC1_3600"/>
<reference evidence="2 3" key="1">
    <citation type="journal article" date="2010" name="BMC Genomics">
        <title>Metabolic flexibility revealed in the genome of the cyst-forming alpha-1 proteobacterium Rhodospirillum centenum.</title>
        <authorList>
            <person name="Lu Y.K."/>
            <person name="Marden J."/>
            <person name="Han M."/>
            <person name="Swingley W.D."/>
            <person name="Mastrian S.D."/>
            <person name="Chowdhury S.R."/>
            <person name="Hao J."/>
            <person name="Helmy T."/>
            <person name="Kim S."/>
            <person name="Kurdoglu A.A."/>
            <person name="Matthies H.J."/>
            <person name="Rollo D."/>
            <person name="Stothard P."/>
            <person name="Blankenship R.E."/>
            <person name="Bauer C.E."/>
            <person name="Touchman J.W."/>
        </authorList>
    </citation>
    <scope>NUCLEOTIDE SEQUENCE [LARGE SCALE GENOMIC DNA]</scope>
    <source>
        <strain evidence="3">ATCC 51521 / SW</strain>
    </source>
</reference>
<accession>B6IXC6</accession>
<evidence type="ECO:0000256" key="1">
    <source>
        <dbReference type="SAM" id="MobiDB-lite"/>
    </source>
</evidence>
<dbReference type="HOGENOM" id="CLU_144125_0_0_5"/>
<protein>
    <submittedName>
        <fullName evidence="2">Uncharacterized protein</fullName>
    </submittedName>
</protein>